<dbReference type="EMBL" id="FUEG01000007">
    <property type="protein sequence ID" value="SJL07086.1"/>
    <property type="molecule type" value="Genomic_DNA"/>
</dbReference>
<keyword evidence="2" id="KW-1185">Reference proteome</keyword>
<evidence type="ECO:0000313" key="2">
    <source>
        <dbReference type="Proteomes" id="UP000219338"/>
    </source>
</evidence>
<dbReference type="Proteomes" id="UP000219338">
    <property type="component" value="Unassembled WGS sequence"/>
</dbReference>
<gene>
    <name evidence="1" type="ORF">ARMOST_10429</name>
</gene>
<dbReference type="AlphaFoldDB" id="A0A284REB2"/>
<sequence length="210" mass="22726">MPLPSLMPPLNKRVLLRKVTPRHRSEPVNNLPLLHMLIVEVPETMALSVPPSNTAAVAGTPPMKYWPHFPKQINPPTLDNALTEMMVPTVSTHNAVIIAGAAQHSCPHPPIAAISSSPFSRVLEMMMPAYSPHDTAIIPHAVPKDPDPIPTKTPHPRLTARQTGAVFSAPPFSRVPETMVPTVFPHESAIVADTASNVPTPTPTKIPHPY</sequence>
<name>A0A284REB2_ARMOS</name>
<reference evidence="2" key="1">
    <citation type="journal article" date="2017" name="Nat. Ecol. Evol.">
        <title>Genome expansion and lineage-specific genetic innovations in the forest pathogenic fungi Armillaria.</title>
        <authorList>
            <person name="Sipos G."/>
            <person name="Prasanna A.N."/>
            <person name="Walter M.C."/>
            <person name="O'Connor E."/>
            <person name="Balint B."/>
            <person name="Krizsan K."/>
            <person name="Kiss B."/>
            <person name="Hess J."/>
            <person name="Varga T."/>
            <person name="Slot J."/>
            <person name="Riley R."/>
            <person name="Boka B."/>
            <person name="Rigling D."/>
            <person name="Barry K."/>
            <person name="Lee J."/>
            <person name="Mihaltcheva S."/>
            <person name="LaButti K."/>
            <person name="Lipzen A."/>
            <person name="Waldron R."/>
            <person name="Moloney N.M."/>
            <person name="Sperisen C."/>
            <person name="Kredics L."/>
            <person name="Vagvoelgyi C."/>
            <person name="Patrignani A."/>
            <person name="Fitzpatrick D."/>
            <person name="Nagy I."/>
            <person name="Doyle S."/>
            <person name="Anderson J.B."/>
            <person name="Grigoriev I.V."/>
            <person name="Gueldener U."/>
            <person name="Muensterkoetter M."/>
            <person name="Nagy L.G."/>
        </authorList>
    </citation>
    <scope>NUCLEOTIDE SEQUENCE [LARGE SCALE GENOMIC DNA]</scope>
    <source>
        <strain evidence="2">C18/9</strain>
    </source>
</reference>
<evidence type="ECO:0000313" key="1">
    <source>
        <dbReference type="EMBL" id="SJL07086.1"/>
    </source>
</evidence>
<accession>A0A284REB2</accession>
<protein>
    <submittedName>
        <fullName evidence="1">Uncharacterized protein</fullName>
    </submittedName>
</protein>
<proteinExistence type="predicted"/>
<organism evidence="1 2">
    <name type="scientific">Armillaria ostoyae</name>
    <name type="common">Armillaria root rot fungus</name>
    <dbReference type="NCBI Taxonomy" id="47428"/>
    <lineage>
        <taxon>Eukaryota</taxon>
        <taxon>Fungi</taxon>
        <taxon>Dikarya</taxon>
        <taxon>Basidiomycota</taxon>
        <taxon>Agaricomycotina</taxon>
        <taxon>Agaricomycetes</taxon>
        <taxon>Agaricomycetidae</taxon>
        <taxon>Agaricales</taxon>
        <taxon>Marasmiineae</taxon>
        <taxon>Physalacriaceae</taxon>
        <taxon>Armillaria</taxon>
    </lineage>
</organism>